<sequence length="99" mass="10879">MIRPGGDEGILGRGNVGGQYTYNPGVSPMHRYGNSDCQAAGSLGNERLSMIFLPSFRRLEPWAEGPIGYFALRLTIDGISVRVYSPDGLHDWHCSCCFI</sequence>
<reference evidence="1" key="1">
    <citation type="journal article" date="2014" name="Gene">
        <title>Genome-guided analysis of transformation efficiency and carbon dioxide assimilation by Moorella thermoacetica Y72.</title>
        <authorList>
            <person name="Tsukahara K."/>
            <person name="Kita A."/>
            <person name="Nakashimada Y."/>
            <person name="Hoshino T."/>
            <person name="Murakami K."/>
        </authorList>
    </citation>
    <scope>NUCLEOTIDE SEQUENCE [LARGE SCALE GENOMIC DNA]</scope>
    <source>
        <strain evidence="1">Y72</strain>
    </source>
</reference>
<dbReference type="EMBL" id="DF238840">
    <property type="protein sequence ID" value="GAF26217.1"/>
    <property type="molecule type" value="Genomic_DNA"/>
</dbReference>
<dbReference type="Proteomes" id="UP000063718">
    <property type="component" value="Unassembled WGS sequence"/>
</dbReference>
<gene>
    <name evidence="1" type="ORF">MTY_1556</name>
</gene>
<name>A0A0S6UF95_NEOTH</name>
<protein>
    <submittedName>
        <fullName evidence="1">Predicted transcriptional regulators</fullName>
    </submittedName>
</protein>
<accession>A0A0S6UF95</accession>
<organism evidence="1">
    <name type="scientific">Moorella thermoacetica Y72</name>
    <dbReference type="NCBI Taxonomy" id="1325331"/>
    <lineage>
        <taxon>Bacteria</taxon>
        <taxon>Bacillati</taxon>
        <taxon>Bacillota</taxon>
        <taxon>Clostridia</taxon>
        <taxon>Neomoorellales</taxon>
        <taxon>Neomoorellaceae</taxon>
        <taxon>Neomoorella</taxon>
    </lineage>
</organism>
<evidence type="ECO:0000313" key="1">
    <source>
        <dbReference type="EMBL" id="GAF26217.1"/>
    </source>
</evidence>
<dbReference type="AlphaFoldDB" id="A0A0S6UF95"/>
<proteinExistence type="predicted"/>